<dbReference type="GO" id="GO:0031116">
    <property type="term" value="P:positive regulation of microtubule polymerization"/>
    <property type="evidence" value="ECO:0007669"/>
    <property type="project" value="EnsemblFungi"/>
</dbReference>
<keyword evidence="7" id="KW-0963">Cytoplasm</keyword>
<dbReference type="Pfam" id="PF08287">
    <property type="entry name" value="DASH_Spc19"/>
    <property type="match status" value="1"/>
</dbReference>
<keyword evidence="9" id="KW-0498">Mitosis</keyword>
<keyword evidence="11" id="KW-0995">Kinetochore</keyword>
<keyword evidence="13" id="KW-0539">Nucleus</keyword>
<keyword evidence="14" id="KW-0137">Centromere</keyword>
<comment type="subcellular location">
    <subcellularLocation>
        <location evidence="3">Chromosome</location>
        <location evidence="3">Centromere</location>
        <location evidence="3">Kinetochore</location>
    </subcellularLocation>
    <subcellularLocation>
        <location evidence="2">Cytoplasm</location>
        <location evidence="2">Cytoskeleton</location>
        <location evidence="2">Spindle</location>
    </subcellularLocation>
    <subcellularLocation>
        <location evidence="1">Nucleus</location>
    </subcellularLocation>
</comment>
<evidence type="ECO:0000256" key="1">
    <source>
        <dbReference type="ARBA" id="ARBA00004123"/>
    </source>
</evidence>
<gene>
    <name evidence="18" type="ORF">ZYGR_0I01940</name>
</gene>
<keyword evidence="17" id="KW-0175">Coiled coil</keyword>
<reference evidence="18 19" key="1">
    <citation type="submission" date="2016-08" db="EMBL/GenBank/DDBJ databases">
        <title>Draft genome sequence of allopolyploid Zygosaccharomyces rouxii.</title>
        <authorList>
            <person name="Watanabe J."/>
            <person name="Uehara K."/>
            <person name="Mogi Y."/>
            <person name="Tsukioka Y."/>
        </authorList>
    </citation>
    <scope>NUCLEOTIDE SEQUENCE [LARGE SCALE GENOMIC DNA]</scope>
    <source>
        <strain evidence="18 19">NBRC 110957</strain>
    </source>
</reference>
<evidence type="ECO:0000256" key="7">
    <source>
        <dbReference type="ARBA" id="ARBA00022490"/>
    </source>
</evidence>
<feature type="coiled-coil region" evidence="17">
    <location>
        <begin position="127"/>
        <end position="154"/>
    </location>
</feature>
<keyword evidence="9" id="KW-0131">Cell cycle</keyword>
<keyword evidence="12" id="KW-0206">Cytoskeleton</keyword>
<dbReference type="GO" id="GO:0051010">
    <property type="term" value="F:microtubule plus-end binding"/>
    <property type="evidence" value="ECO:0007669"/>
    <property type="project" value="EnsemblFungi"/>
</dbReference>
<evidence type="ECO:0000313" key="19">
    <source>
        <dbReference type="Proteomes" id="UP000187013"/>
    </source>
</evidence>
<evidence type="ECO:0000256" key="15">
    <source>
        <dbReference type="ARBA" id="ARBA00032583"/>
    </source>
</evidence>
<dbReference type="eggNOG" id="ENOG502SDEQ">
    <property type="taxonomic scope" value="Eukaryota"/>
</dbReference>
<keyword evidence="10" id="KW-0159">Chromosome partition</keyword>
<dbReference type="GO" id="GO:1990758">
    <property type="term" value="P:mitotic sister chromatid biorientation"/>
    <property type="evidence" value="ECO:0007669"/>
    <property type="project" value="EnsemblFungi"/>
</dbReference>
<keyword evidence="6" id="KW-0158">Chromosome</keyword>
<dbReference type="OrthoDB" id="3361333at2759"/>
<sequence>MAESLERSVGYLEASNELLRRTVTKLQDNAESNNFLAQTMLDCKRVFELVPEYDVHKAKLDLIEEVEPLVRTLEEKLDKSTVRMTRELDTLQQTYELNKLRLSKSKDVETGNEMDVSTDAVIMTSSTNEELAQLKDLKSRKMELQSRLQMLRESKSK</sequence>
<evidence type="ECO:0000256" key="14">
    <source>
        <dbReference type="ARBA" id="ARBA00023328"/>
    </source>
</evidence>
<evidence type="ECO:0000256" key="5">
    <source>
        <dbReference type="ARBA" id="ARBA00016329"/>
    </source>
</evidence>
<evidence type="ECO:0000256" key="4">
    <source>
        <dbReference type="ARBA" id="ARBA00008952"/>
    </source>
</evidence>
<evidence type="ECO:0000256" key="8">
    <source>
        <dbReference type="ARBA" id="ARBA00022701"/>
    </source>
</evidence>
<dbReference type="InterPro" id="IPR013251">
    <property type="entry name" value="DASH_Spc19"/>
</dbReference>
<comment type="similarity">
    <text evidence="4">Belongs to the DASH complex SPC19 family.</text>
</comment>
<evidence type="ECO:0000256" key="13">
    <source>
        <dbReference type="ARBA" id="ARBA00023242"/>
    </source>
</evidence>
<evidence type="ECO:0000256" key="2">
    <source>
        <dbReference type="ARBA" id="ARBA00004186"/>
    </source>
</evidence>
<accession>A0A1Q2ZX48</accession>
<organism evidence="18 19">
    <name type="scientific">Zygosaccharomyces rouxii</name>
    <dbReference type="NCBI Taxonomy" id="4956"/>
    <lineage>
        <taxon>Eukaryota</taxon>
        <taxon>Fungi</taxon>
        <taxon>Dikarya</taxon>
        <taxon>Ascomycota</taxon>
        <taxon>Saccharomycotina</taxon>
        <taxon>Saccharomycetes</taxon>
        <taxon>Saccharomycetales</taxon>
        <taxon>Saccharomycetaceae</taxon>
        <taxon>Zygosaccharomyces</taxon>
    </lineage>
</organism>
<dbReference type="GO" id="GO:0042729">
    <property type="term" value="C:DASH complex"/>
    <property type="evidence" value="ECO:0007669"/>
    <property type="project" value="EnsemblFungi"/>
</dbReference>
<comment type="caution">
    <text evidence="18">The sequence shown here is derived from an EMBL/GenBank/DDBJ whole genome shotgun (WGS) entry which is preliminary data.</text>
</comment>
<evidence type="ECO:0000313" key="18">
    <source>
        <dbReference type="EMBL" id="GAV47898.1"/>
    </source>
</evidence>
<evidence type="ECO:0000256" key="3">
    <source>
        <dbReference type="ARBA" id="ARBA00004629"/>
    </source>
</evidence>
<keyword evidence="9" id="KW-0132">Cell division</keyword>
<evidence type="ECO:0000256" key="9">
    <source>
        <dbReference type="ARBA" id="ARBA00022776"/>
    </source>
</evidence>
<dbReference type="AlphaFoldDB" id="A0A1Q2ZX48"/>
<dbReference type="GO" id="GO:0005876">
    <property type="term" value="C:spindle microtubule"/>
    <property type="evidence" value="ECO:0007669"/>
    <property type="project" value="InterPro"/>
</dbReference>
<name>A0A1Q2ZX48_ZYGRO</name>
<evidence type="ECO:0000256" key="10">
    <source>
        <dbReference type="ARBA" id="ARBA00022829"/>
    </source>
</evidence>
<dbReference type="GO" id="GO:1990976">
    <property type="term" value="P:protein transport along microtubule to mitotic spindle pole body"/>
    <property type="evidence" value="ECO:0007669"/>
    <property type="project" value="EnsemblFungi"/>
</dbReference>
<evidence type="ECO:0000256" key="16">
    <source>
        <dbReference type="ARBA" id="ARBA00046633"/>
    </source>
</evidence>
<dbReference type="PANTHER" id="PTHR28262:SF1">
    <property type="entry name" value="DASH COMPLEX SUBUNIT SPC19"/>
    <property type="match status" value="1"/>
</dbReference>
<dbReference type="OMA" id="HKNGYDV"/>
<protein>
    <recommendedName>
        <fullName evidence="5">DASH complex subunit SPC19</fullName>
    </recommendedName>
    <alternativeName>
        <fullName evidence="15">Outer kinetochore protein SPC19</fullName>
    </alternativeName>
</protein>
<evidence type="ECO:0000256" key="11">
    <source>
        <dbReference type="ARBA" id="ARBA00022838"/>
    </source>
</evidence>
<dbReference type="PANTHER" id="PTHR28262">
    <property type="entry name" value="DASH COMPLEX SUBUNIT SPC19"/>
    <property type="match status" value="1"/>
</dbReference>
<keyword evidence="8" id="KW-0493">Microtubule</keyword>
<evidence type="ECO:0000256" key="6">
    <source>
        <dbReference type="ARBA" id="ARBA00022454"/>
    </source>
</evidence>
<dbReference type="Proteomes" id="UP000187013">
    <property type="component" value="Unassembled WGS sequence"/>
</dbReference>
<comment type="subunit">
    <text evidence="16">Component of the DASH complex consisting of ASK1, DAD1, DAD2, DAD3, DAD4, DAM1, DUO1, HSK3, SPC19 and SPC34, with a stoichiometry of one copy of each subunit per complex. Multiple DASH complexes oligomerize to form a ring that encircles spindle microtubules and organizes the rod-like NDC80 complexes of the outer kinetochore. DASH complex oligomerization strengthens microtubule attachments. On cytoplasmic microtubules, DASH complexes appear to form patches instead of rings.</text>
</comment>
<evidence type="ECO:0000256" key="12">
    <source>
        <dbReference type="ARBA" id="ARBA00023212"/>
    </source>
</evidence>
<proteinExistence type="inferred from homology"/>
<evidence type="ECO:0000256" key="17">
    <source>
        <dbReference type="SAM" id="Coils"/>
    </source>
</evidence>
<dbReference type="GO" id="GO:0051987">
    <property type="term" value="P:positive regulation of attachment of spindle microtubules to kinetochore"/>
    <property type="evidence" value="ECO:0007669"/>
    <property type="project" value="EnsemblFungi"/>
</dbReference>
<dbReference type="EMBL" id="BDGX01000009">
    <property type="protein sequence ID" value="GAV47898.1"/>
    <property type="molecule type" value="Genomic_DNA"/>
</dbReference>